<gene>
    <name evidence="7" type="ORF">GCM10007205_14820</name>
</gene>
<dbReference type="PIRSF" id="PIRSF026649">
    <property type="entry name" value="MsbB"/>
    <property type="match status" value="1"/>
</dbReference>
<dbReference type="InterPro" id="IPR004960">
    <property type="entry name" value="LipA_acyltrans"/>
</dbReference>
<dbReference type="Proteomes" id="UP000620266">
    <property type="component" value="Unassembled WGS sequence"/>
</dbReference>
<sequence length="286" mass="31312">MLVSLFRLLSHLPLPLLHALGTAAGWIVYLCSPRYRKHLQANIRQACFERHLHAAIAEAGKNVFELPFVWCAEPSRVLGKVQVENWQVVEQARAAGKGIVFLTPHLGCFEVSAQLAASRLPLTVLYRPPKQAALKPLIEDARARYNLALAPANLAGVRSLFKVLKRNGVIGLLPDQVPQNGEGVWADFFGKPAYTMTLPGKLAQMTEAAIILAFAERLPRGRGYLLHLSPFVLSPELLPEQQARAINSAMEGLIAGCPAQYFWSYNHYKVPSGVTPPDAVHAGTAS</sequence>
<evidence type="ECO:0000256" key="4">
    <source>
        <dbReference type="ARBA" id="ARBA00022679"/>
    </source>
</evidence>
<evidence type="ECO:0000256" key="2">
    <source>
        <dbReference type="ARBA" id="ARBA00022475"/>
    </source>
</evidence>
<dbReference type="EMBL" id="BMCG01000003">
    <property type="protein sequence ID" value="GGC06631.1"/>
    <property type="molecule type" value="Genomic_DNA"/>
</dbReference>
<dbReference type="NCBIfam" id="NF006487">
    <property type="entry name" value="PRK08905.1"/>
    <property type="match status" value="1"/>
</dbReference>
<dbReference type="GO" id="GO:0016746">
    <property type="term" value="F:acyltransferase activity"/>
    <property type="evidence" value="ECO:0007669"/>
    <property type="project" value="UniProtKB-KW"/>
</dbReference>
<dbReference type="GO" id="GO:0005886">
    <property type="term" value="C:plasma membrane"/>
    <property type="evidence" value="ECO:0007669"/>
    <property type="project" value="UniProtKB-SubCell"/>
</dbReference>
<evidence type="ECO:0000313" key="7">
    <source>
        <dbReference type="EMBL" id="GGC06631.1"/>
    </source>
</evidence>
<evidence type="ECO:0000313" key="8">
    <source>
        <dbReference type="Proteomes" id="UP000620266"/>
    </source>
</evidence>
<dbReference type="AlphaFoldDB" id="A0A8J2UKU4"/>
<protein>
    <submittedName>
        <fullName evidence="7">Acyltransferase</fullName>
    </submittedName>
</protein>
<keyword evidence="5" id="KW-0472">Membrane</keyword>
<name>A0A8J2UKU4_9BURK</name>
<proteinExistence type="predicted"/>
<keyword evidence="4" id="KW-0808">Transferase</keyword>
<keyword evidence="2" id="KW-1003">Cell membrane</keyword>
<keyword evidence="6 7" id="KW-0012">Acyltransferase</keyword>
<dbReference type="PANTHER" id="PTHR30606:SF10">
    <property type="entry name" value="PHOSPHATIDYLINOSITOL MANNOSIDE ACYLTRANSFERASE"/>
    <property type="match status" value="1"/>
</dbReference>
<evidence type="ECO:0000256" key="3">
    <source>
        <dbReference type="ARBA" id="ARBA00022519"/>
    </source>
</evidence>
<evidence type="ECO:0000256" key="6">
    <source>
        <dbReference type="ARBA" id="ARBA00023315"/>
    </source>
</evidence>
<evidence type="ECO:0000256" key="1">
    <source>
        <dbReference type="ARBA" id="ARBA00004533"/>
    </source>
</evidence>
<dbReference type="RefSeq" id="WP_188395594.1">
    <property type="nucleotide sequence ID" value="NZ_BMCG01000003.1"/>
</dbReference>
<comment type="caution">
    <text evidence="7">The sequence shown here is derived from an EMBL/GenBank/DDBJ whole genome shotgun (WGS) entry which is preliminary data.</text>
</comment>
<reference evidence="7" key="2">
    <citation type="submission" date="2020-09" db="EMBL/GenBank/DDBJ databases">
        <authorList>
            <person name="Sun Q."/>
            <person name="Sedlacek I."/>
        </authorList>
    </citation>
    <scope>NUCLEOTIDE SEQUENCE</scope>
    <source>
        <strain evidence="7">CCM 7086</strain>
    </source>
</reference>
<reference evidence="7" key="1">
    <citation type="journal article" date="2014" name="Int. J. Syst. Evol. Microbiol.">
        <title>Complete genome sequence of Corynebacterium casei LMG S-19264T (=DSM 44701T), isolated from a smear-ripened cheese.</title>
        <authorList>
            <consortium name="US DOE Joint Genome Institute (JGI-PGF)"/>
            <person name="Walter F."/>
            <person name="Albersmeier A."/>
            <person name="Kalinowski J."/>
            <person name="Ruckert C."/>
        </authorList>
    </citation>
    <scope>NUCLEOTIDE SEQUENCE</scope>
    <source>
        <strain evidence="7">CCM 7086</strain>
    </source>
</reference>
<dbReference type="Pfam" id="PF03279">
    <property type="entry name" value="Lip_A_acyltrans"/>
    <property type="match status" value="1"/>
</dbReference>
<comment type="subcellular location">
    <subcellularLocation>
        <location evidence="1">Cell inner membrane</location>
    </subcellularLocation>
</comment>
<keyword evidence="3" id="KW-0997">Cell inner membrane</keyword>
<dbReference type="CDD" id="cd07984">
    <property type="entry name" value="LPLAT_LABLAT-like"/>
    <property type="match status" value="1"/>
</dbReference>
<keyword evidence="8" id="KW-1185">Reference proteome</keyword>
<organism evidence="7 8">
    <name type="scientific">Oxalicibacterium flavum</name>
    <dbReference type="NCBI Taxonomy" id="179467"/>
    <lineage>
        <taxon>Bacteria</taxon>
        <taxon>Pseudomonadati</taxon>
        <taxon>Pseudomonadota</taxon>
        <taxon>Betaproteobacteria</taxon>
        <taxon>Burkholderiales</taxon>
        <taxon>Oxalobacteraceae</taxon>
        <taxon>Oxalicibacterium</taxon>
    </lineage>
</organism>
<evidence type="ECO:0000256" key="5">
    <source>
        <dbReference type="ARBA" id="ARBA00023136"/>
    </source>
</evidence>
<dbReference type="GO" id="GO:0009247">
    <property type="term" value="P:glycolipid biosynthetic process"/>
    <property type="evidence" value="ECO:0007669"/>
    <property type="project" value="UniProtKB-ARBA"/>
</dbReference>
<accession>A0A8J2UKU4</accession>
<dbReference type="PANTHER" id="PTHR30606">
    <property type="entry name" value="LIPID A BIOSYNTHESIS LAUROYL ACYLTRANSFERASE"/>
    <property type="match status" value="1"/>
</dbReference>